<evidence type="ECO:0000313" key="1">
    <source>
        <dbReference type="EMBL" id="KAF6169001.1"/>
    </source>
</evidence>
<accession>A0A7J7NP88</accession>
<evidence type="ECO:0000313" key="2">
    <source>
        <dbReference type="Proteomes" id="UP000541444"/>
    </source>
</evidence>
<keyword evidence="2" id="KW-1185">Reference proteome</keyword>
<reference evidence="1 2" key="1">
    <citation type="journal article" date="2020" name="IScience">
        <title>Genome Sequencing of the Endangered Kingdonia uniflora (Circaeasteraceae, Ranunculales) Reveals Potential Mechanisms of Evolutionary Specialization.</title>
        <authorList>
            <person name="Sun Y."/>
            <person name="Deng T."/>
            <person name="Zhang A."/>
            <person name="Moore M.J."/>
            <person name="Landis J.B."/>
            <person name="Lin N."/>
            <person name="Zhang H."/>
            <person name="Zhang X."/>
            <person name="Huang J."/>
            <person name="Zhang X."/>
            <person name="Sun H."/>
            <person name="Wang H."/>
        </authorList>
    </citation>
    <scope>NUCLEOTIDE SEQUENCE [LARGE SCALE GENOMIC DNA]</scope>
    <source>
        <strain evidence="1">TB1705</strain>
        <tissue evidence="1">Leaf</tissue>
    </source>
</reference>
<dbReference type="PANTHER" id="PTHR16099">
    <property type="entry name" value="8-OXO-DGTP DIPHOSPHATES NUDT15"/>
    <property type="match status" value="1"/>
</dbReference>
<comment type="caution">
    <text evidence="1">The sequence shown here is derived from an EMBL/GenBank/DDBJ whole genome shotgun (WGS) entry which is preliminary data.</text>
</comment>
<dbReference type="OrthoDB" id="447842at2759"/>
<dbReference type="CDD" id="cd04678">
    <property type="entry name" value="NUDIX_MTH2_Nudt15"/>
    <property type="match status" value="1"/>
</dbReference>
<dbReference type="GO" id="GO:0005829">
    <property type="term" value="C:cytosol"/>
    <property type="evidence" value="ECO:0007669"/>
    <property type="project" value="TreeGrafter"/>
</dbReference>
<name>A0A7J7NP88_9MAGN</name>
<dbReference type="EMBL" id="JACGCM010000671">
    <property type="protein sequence ID" value="KAF6169001.1"/>
    <property type="molecule type" value="Genomic_DNA"/>
</dbReference>
<dbReference type="SUPFAM" id="SSF55811">
    <property type="entry name" value="Nudix"/>
    <property type="match status" value="1"/>
</dbReference>
<dbReference type="AlphaFoldDB" id="A0A7J7NP88"/>
<sequence length="105" mass="11912">MEETGLVIEKIEFLTVTNNLFLQEPKPSHYVNIFVRGFVADPLQLPKNLEPNKCGGWDWYDWNNLPKPLFGPLEVMARSGFDPLAHAEAIKVGTCTYYSDSVLPK</sequence>
<dbReference type="Gene3D" id="3.90.79.10">
    <property type="entry name" value="Nucleoside Triphosphate Pyrophosphohydrolase"/>
    <property type="match status" value="1"/>
</dbReference>
<dbReference type="Proteomes" id="UP000541444">
    <property type="component" value="Unassembled WGS sequence"/>
</dbReference>
<gene>
    <name evidence="1" type="ORF">GIB67_038498</name>
</gene>
<proteinExistence type="predicted"/>
<dbReference type="InterPro" id="IPR015797">
    <property type="entry name" value="NUDIX_hydrolase-like_dom_sf"/>
</dbReference>
<protein>
    <recommendedName>
        <fullName evidence="3">Nudix hydrolase 1</fullName>
    </recommendedName>
</protein>
<evidence type="ECO:0008006" key="3">
    <source>
        <dbReference type="Google" id="ProtNLM"/>
    </source>
</evidence>
<dbReference type="GO" id="GO:0006203">
    <property type="term" value="P:dGTP catabolic process"/>
    <property type="evidence" value="ECO:0007669"/>
    <property type="project" value="TreeGrafter"/>
</dbReference>
<dbReference type="GO" id="GO:0035539">
    <property type="term" value="F:8-oxo-7,8-dihydrodeoxyguanosine triphosphate pyrophosphatase activity"/>
    <property type="evidence" value="ECO:0007669"/>
    <property type="project" value="TreeGrafter"/>
</dbReference>
<organism evidence="1 2">
    <name type="scientific">Kingdonia uniflora</name>
    <dbReference type="NCBI Taxonomy" id="39325"/>
    <lineage>
        <taxon>Eukaryota</taxon>
        <taxon>Viridiplantae</taxon>
        <taxon>Streptophyta</taxon>
        <taxon>Embryophyta</taxon>
        <taxon>Tracheophyta</taxon>
        <taxon>Spermatophyta</taxon>
        <taxon>Magnoliopsida</taxon>
        <taxon>Ranunculales</taxon>
        <taxon>Circaeasteraceae</taxon>
        <taxon>Kingdonia</taxon>
    </lineage>
</organism>
<dbReference type="PANTHER" id="PTHR16099:SF5">
    <property type="entry name" value="NUCLEOTIDE TRIPHOSPHATE DIPHOSPHATASE NUDT15"/>
    <property type="match status" value="1"/>
</dbReference>